<keyword evidence="6" id="KW-1185">Reference proteome</keyword>
<evidence type="ECO:0000313" key="6">
    <source>
        <dbReference type="Proteomes" id="UP001246372"/>
    </source>
</evidence>
<evidence type="ECO:0000256" key="2">
    <source>
        <dbReference type="ARBA" id="ARBA00023315"/>
    </source>
</evidence>
<feature type="compositionally biased region" description="Basic and acidic residues" evidence="3">
    <location>
        <begin position="141"/>
        <end position="152"/>
    </location>
</feature>
<dbReference type="PANTHER" id="PTHR43877">
    <property type="entry name" value="AMINOALKYLPHOSPHONATE N-ACETYLTRANSFERASE-RELATED-RELATED"/>
    <property type="match status" value="1"/>
</dbReference>
<proteinExistence type="predicted"/>
<keyword evidence="2" id="KW-0012">Acyltransferase</keyword>
<dbReference type="RefSeq" id="WP_315652711.1">
    <property type="nucleotide sequence ID" value="NZ_JAVXZY010000011.1"/>
</dbReference>
<keyword evidence="1" id="KW-0808">Transferase</keyword>
<dbReference type="PROSITE" id="PS51186">
    <property type="entry name" value="GNAT"/>
    <property type="match status" value="1"/>
</dbReference>
<dbReference type="CDD" id="cd04301">
    <property type="entry name" value="NAT_SF"/>
    <property type="match status" value="1"/>
</dbReference>
<evidence type="ECO:0000256" key="1">
    <source>
        <dbReference type="ARBA" id="ARBA00022679"/>
    </source>
</evidence>
<dbReference type="PANTHER" id="PTHR43877:SF1">
    <property type="entry name" value="ACETYLTRANSFERASE"/>
    <property type="match status" value="1"/>
</dbReference>
<dbReference type="Gene3D" id="3.40.630.30">
    <property type="match status" value="1"/>
</dbReference>
<dbReference type="InterPro" id="IPR050832">
    <property type="entry name" value="Bact_Acetyltransf"/>
</dbReference>
<dbReference type="Proteomes" id="UP001246372">
    <property type="component" value="Unassembled WGS sequence"/>
</dbReference>
<comment type="caution">
    <text evidence="5">The sequence shown here is derived from an EMBL/GenBank/DDBJ whole genome shotgun (WGS) entry which is preliminary data.</text>
</comment>
<gene>
    <name evidence="5" type="ORF">RQP53_21305</name>
</gene>
<dbReference type="InterPro" id="IPR016181">
    <property type="entry name" value="Acyl_CoA_acyltransferase"/>
</dbReference>
<feature type="domain" description="N-acetyltransferase" evidence="4">
    <location>
        <begin position="5"/>
        <end position="152"/>
    </location>
</feature>
<reference evidence="5" key="1">
    <citation type="submission" date="2023-09" db="EMBL/GenBank/DDBJ databases">
        <title>Paucibacter sp. APW11 Genome sequencing and assembly.</title>
        <authorList>
            <person name="Kim I."/>
        </authorList>
    </citation>
    <scope>NUCLEOTIDE SEQUENCE</scope>
    <source>
        <strain evidence="5">APW11</strain>
    </source>
</reference>
<evidence type="ECO:0000256" key="3">
    <source>
        <dbReference type="SAM" id="MobiDB-lite"/>
    </source>
</evidence>
<dbReference type="SUPFAM" id="SSF55729">
    <property type="entry name" value="Acyl-CoA N-acyltransferases (Nat)"/>
    <property type="match status" value="1"/>
</dbReference>
<dbReference type="Pfam" id="PF13508">
    <property type="entry name" value="Acetyltransf_7"/>
    <property type="match status" value="1"/>
</dbReference>
<name>A0ABU3PI97_9BURK</name>
<accession>A0ABU3PI97</accession>
<dbReference type="EMBL" id="JAVXZY010000011">
    <property type="protein sequence ID" value="MDT9001828.1"/>
    <property type="molecule type" value="Genomic_DNA"/>
</dbReference>
<feature type="region of interest" description="Disordered" evidence="3">
    <location>
        <begin position="126"/>
        <end position="152"/>
    </location>
</feature>
<sequence length="152" mass="16280">MNPAYRLRVTQAQDIAATFEVRAQTPDNAIAPERLALLGITPDSQREALERGEQLSWVVERDAVVHGFCCADPGSGEVLVLAVRAGHQGQGLGRALLQAALDGLRAAGSPPAWLWGAADPSLRAPGFYRSQGWQPTGRRNAHGDEELRAPPP</sequence>
<organism evidence="5 6">
    <name type="scientific">Roseateles aquae</name>
    <dbReference type="NCBI Taxonomy" id="3077235"/>
    <lineage>
        <taxon>Bacteria</taxon>
        <taxon>Pseudomonadati</taxon>
        <taxon>Pseudomonadota</taxon>
        <taxon>Betaproteobacteria</taxon>
        <taxon>Burkholderiales</taxon>
        <taxon>Sphaerotilaceae</taxon>
        <taxon>Roseateles</taxon>
    </lineage>
</organism>
<protein>
    <submittedName>
        <fullName evidence="5">GNAT family N-acetyltransferase</fullName>
    </submittedName>
</protein>
<evidence type="ECO:0000259" key="4">
    <source>
        <dbReference type="PROSITE" id="PS51186"/>
    </source>
</evidence>
<dbReference type="InterPro" id="IPR000182">
    <property type="entry name" value="GNAT_dom"/>
</dbReference>
<evidence type="ECO:0000313" key="5">
    <source>
        <dbReference type="EMBL" id="MDT9001828.1"/>
    </source>
</evidence>